<proteinExistence type="inferred from homology"/>
<keyword evidence="8" id="KW-1185">Reference proteome</keyword>
<dbReference type="InterPro" id="IPR015422">
    <property type="entry name" value="PyrdxlP-dep_Trfase_small"/>
</dbReference>
<evidence type="ECO:0000313" key="8">
    <source>
        <dbReference type="Proteomes" id="UP000465240"/>
    </source>
</evidence>
<evidence type="ECO:0000256" key="5">
    <source>
        <dbReference type="ARBA" id="ARBA00037974"/>
    </source>
</evidence>
<evidence type="ECO:0000313" key="7">
    <source>
        <dbReference type="EMBL" id="GFG80066.1"/>
    </source>
</evidence>
<evidence type="ECO:0000256" key="2">
    <source>
        <dbReference type="ARBA" id="ARBA00012224"/>
    </source>
</evidence>
<evidence type="ECO:0000256" key="1">
    <source>
        <dbReference type="ARBA" id="ARBA00001933"/>
    </source>
</evidence>
<name>A0ABQ1C6I5_9MYCO</name>
<dbReference type="Gene3D" id="3.90.1150.10">
    <property type="entry name" value="Aspartate Aminotransferase, domain 1"/>
    <property type="match status" value="1"/>
</dbReference>
<dbReference type="CDD" id="cd00609">
    <property type="entry name" value="AAT_like"/>
    <property type="match status" value="1"/>
</dbReference>
<keyword evidence="3" id="KW-0663">Pyridoxal phosphate</keyword>
<protein>
    <recommendedName>
        <fullName evidence="2">cysteine-S-conjugate beta-lyase</fullName>
        <ecNumber evidence="2">4.4.1.13</ecNumber>
    </recommendedName>
</protein>
<dbReference type="PANTHER" id="PTHR43525:SF2">
    <property type="entry name" value="CYSTATHIONINE BETA-LYASE-RELATED"/>
    <property type="match status" value="1"/>
</dbReference>
<dbReference type="SUPFAM" id="SSF53383">
    <property type="entry name" value="PLP-dependent transferases"/>
    <property type="match status" value="1"/>
</dbReference>
<evidence type="ECO:0000256" key="3">
    <source>
        <dbReference type="ARBA" id="ARBA00022898"/>
    </source>
</evidence>
<evidence type="ECO:0000259" key="6">
    <source>
        <dbReference type="Pfam" id="PF00155"/>
    </source>
</evidence>
<comment type="caution">
    <text evidence="7">The sequence shown here is derived from an EMBL/GenBank/DDBJ whole genome shotgun (WGS) entry which is preliminary data.</text>
</comment>
<evidence type="ECO:0000256" key="4">
    <source>
        <dbReference type="ARBA" id="ARBA00023239"/>
    </source>
</evidence>
<gene>
    <name evidence="7" type="ORF">MPRG_33420</name>
</gene>
<organism evidence="7 8">
    <name type="scientific">Mycobacterium paragordonae</name>
    <dbReference type="NCBI Taxonomy" id="1389713"/>
    <lineage>
        <taxon>Bacteria</taxon>
        <taxon>Bacillati</taxon>
        <taxon>Actinomycetota</taxon>
        <taxon>Actinomycetes</taxon>
        <taxon>Mycobacteriales</taxon>
        <taxon>Mycobacteriaceae</taxon>
        <taxon>Mycobacterium</taxon>
    </lineage>
</organism>
<dbReference type="PANTHER" id="PTHR43525">
    <property type="entry name" value="PROTEIN MALY"/>
    <property type="match status" value="1"/>
</dbReference>
<dbReference type="InterPro" id="IPR015421">
    <property type="entry name" value="PyrdxlP-dep_Trfase_major"/>
</dbReference>
<sequence>MMADKSVRVCDCSRKEGNPLEELTLEQLRRRTSMKWRAYPADVLPLWVAEMDVNLAPEVAEAIHRAVDAGDTGYPHGKGYAQAISEFATRRWQWDGLSVGRTRVVPDVMLGVVEMLRLVTDPGDTVIVNSPVYAPFYAFVSHDGRNVAEAPLGTDGRIDFNTLQDAFARARKSAGPSGKVGYLLCNPHNPTGAVHTAEELQTTAELARRYDIRVVSDEIHAPLIMPGARFTPYLSVPGAENGLALTSASKAWNLAGLKAALAIAGPESAAELRRMPEEVGHGASHLGLIAHTAAFSSAGDWLDALLRGLDENRTLLGQLVEEHLPGVRLLRPQGTYLAWLDCRELGFDEEHSAGIKVVSDLSGPARWFVNHARVALSSGHVFGTGGAGHVRLNFATSQAILTEALSRMRSALNAGG</sequence>
<dbReference type="InterPro" id="IPR051798">
    <property type="entry name" value="Class-II_PLP-Dep_Aminotrans"/>
</dbReference>
<keyword evidence="4" id="KW-0456">Lyase</keyword>
<comment type="cofactor">
    <cofactor evidence="1">
        <name>pyridoxal 5'-phosphate</name>
        <dbReference type="ChEBI" id="CHEBI:597326"/>
    </cofactor>
</comment>
<dbReference type="Gene3D" id="3.40.640.10">
    <property type="entry name" value="Type I PLP-dependent aspartate aminotransferase-like (Major domain)"/>
    <property type="match status" value="1"/>
</dbReference>
<accession>A0ABQ1C6I5</accession>
<comment type="similarity">
    <text evidence="5">Belongs to the class-II pyridoxal-phosphate-dependent aminotransferase family. MalY/PatB cystathionine beta-lyase subfamily.</text>
</comment>
<dbReference type="InterPro" id="IPR015424">
    <property type="entry name" value="PyrdxlP-dep_Trfase"/>
</dbReference>
<dbReference type="EMBL" id="BLKX01000001">
    <property type="protein sequence ID" value="GFG80066.1"/>
    <property type="molecule type" value="Genomic_DNA"/>
</dbReference>
<reference evidence="7 8" key="1">
    <citation type="journal article" date="2019" name="Emerg. Microbes Infect.">
        <title>Comprehensive subspecies identification of 175 nontuberculous mycobacteria species based on 7547 genomic profiles.</title>
        <authorList>
            <person name="Matsumoto Y."/>
            <person name="Kinjo T."/>
            <person name="Motooka D."/>
            <person name="Nabeya D."/>
            <person name="Jung N."/>
            <person name="Uechi K."/>
            <person name="Horii T."/>
            <person name="Iida T."/>
            <person name="Fujita J."/>
            <person name="Nakamura S."/>
        </authorList>
    </citation>
    <scope>NUCLEOTIDE SEQUENCE [LARGE SCALE GENOMIC DNA]</scope>
    <source>
        <strain evidence="7 8">JCM 18565</strain>
    </source>
</reference>
<feature type="domain" description="Aminotransferase class I/classII large" evidence="6">
    <location>
        <begin position="44"/>
        <end position="407"/>
    </location>
</feature>
<dbReference type="InterPro" id="IPR004839">
    <property type="entry name" value="Aminotransferase_I/II_large"/>
</dbReference>
<dbReference type="Pfam" id="PF00155">
    <property type="entry name" value="Aminotran_1_2"/>
    <property type="match status" value="1"/>
</dbReference>
<dbReference type="Proteomes" id="UP000465240">
    <property type="component" value="Unassembled WGS sequence"/>
</dbReference>
<dbReference type="EC" id="4.4.1.13" evidence="2"/>